<gene>
    <name evidence="2" type="ORF">CCY01nite_44830</name>
</gene>
<keyword evidence="1" id="KW-1133">Transmembrane helix</keyword>
<evidence type="ECO:0000256" key="1">
    <source>
        <dbReference type="SAM" id="Phobius"/>
    </source>
</evidence>
<keyword evidence="1" id="KW-0812">Transmembrane</keyword>
<feature type="transmembrane region" description="Helical" evidence="1">
    <location>
        <begin position="74"/>
        <end position="93"/>
    </location>
</feature>
<name>A0A512RR92_9BACT</name>
<evidence type="ECO:0000313" key="2">
    <source>
        <dbReference type="EMBL" id="GEP98223.1"/>
    </source>
</evidence>
<accession>A0A512RR92</accession>
<feature type="transmembrane region" description="Helical" evidence="1">
    <location>
        <begin position="7"/>
        <end position="28"/>
    </location>
</feature>
<evidence type="ECO:0008006" key="4">
    <source>
        <dbReference type="Google" id="ProtNLM"/>
    </source>
</evidence>
<dbReference type="Pfam" id="PF13858">
    <property type="entry name" value="DUF4199"/>
    <property type="match status" value="1"/>
</dbReference>
<keyword evidence="1" id="KW-0472">Membrane</keyword>
<comment type="caution">
    <text evidence="2">The sequence shown here is derived from an EMBL/GenBank/DDBJ whole genome shotgun (WGS) entry which is preliminary data.</text>
</comment>
<dbReference type="InterPro" id="IPR025250">
    <property type="entry name" value="DUF4199"/>
</dbReference>
<dbReference type="AlphaFoldDB" id="A0A512RR92"/>
<feature type="transmembrane region" description="Helical" evidence="1">
    <location>
        <begin position="34"/>
        <end position="53"/>
    </location>
</feature>
<keyword evidence="3" id="KW-1185">Reference proteome</keyword>
<dbReference type="Proteomes" id="UP000321436">
    <property type="component" value="Unassembled WGS sequence"/>
</dbReference>
<dbReference type="RefSeq" id="WP_146866529.1">
    <property type="nucleotide sequence ID" value="NZ_BKAU01000005.1"/>
</dbReference>
<feature type="transmembrane region" description="Helical" evidence="1">
    <location>
        <begin position="128"/>
        <end position="155"/>
    </location>
</feature>
<protein>
    <recommendedName>
        <fullName evidence="4">DUF4199 domain-containing protein</fullName>
    </recommendedName>
</protein>
<reference evidence="2 3" key="1">
    <citation type="submission" date="2019-07" db="EMBL/GenBank/DDBJ databases">
        <title>Whole genome shotgun sequence of Chitinophaga cymbidii NBRC 109752.</title>
        <authorList>
            <person name="Hosoyama A."/>
            <person name="Uohara A."/>
            <person name="Ohji S."/>
            <person name="Ichikawa N."/>
        </authorList>
    </citation>
    <scope>NUCLEOTIDE SEQUENCE [LARGE SCALE GENOMIC DNA]</scope>
    <source>
        <strain evidence="2 3">NBRC 109752</strain>
    </source>
</reference>
<proteinExistence type="predicted"/>
<evidence type="ECO:0000313" key="3">
    <source>
        <dbReference type="Proteomes" id="UP000321436"/>
    </source>
</evidence>
<dbReference type="EMBL" id="BKAU01000005">
    <property type="protein sequence ID" value="GEP98223.1"/>
    <property type="molecule type" value="Genomic_DNA"/>
</dbReference>
<organism evidence="2 3">
    <name type="scientific">Chitinophaga cymbidii</name>
    <dbReference type="NCBI Taxonomy" id="1096750"/>
    <lineage>
        <taxon>Bacteria</taxon>
        <taxon>Pseudomonadati</taxon>
        <taxon>Bacteroidota</taxon>
        <taxon>Chitinophagia</taxon>
        <taxon>Chitinophagales</taxon>
        <taxon>Chitinophagaceae</taxon>
        <taxon>Chitinophaga</taxon>
    </lineage>
</organism>
<sequence>MKTKNHIWYGLVAAGLIIVLFLIQYFAGLPFGHIGIRWASIGIIVLMVILSCFRYSKLFEDASFGDVFGNGFRTTAVTVVIFAIFFIVFVQLFPEYREKFVLEVVAAGPNAASTADRDKDIAMLKDNFLVSALAGSLLNYLIPGVLAALLGAALAKKK</sequence>
<dbReference type="OrthoDB" id="678029at2"/>